<evidence type="ECO:0000256" key="6">
    <source>
        <dbReference type="ARBA" id="ARBA00023295"/>
    </source>
</evidence>
<dbReference type="EMBL" id="CAJPDT010000054">
    <property type="protein sequence ID" value="CAF9929670.1"/>
    <property type="molecule type" value="Genomic_DNA"/>
</dbReference>
<evidence type="ECO:0000256" key="7">
    <source>
        <dbReference type="ARBA" id="ARBA00023326"/>
    </source>
</evidence>
<keyword evidence="3 8" id="KW-0378">Hydrolase</keyword>
<keyword evidence="4" id="KW-0146">Chitin degradation</keyword>
<dbReference type="OrthoDB" id="6020543at2759"/>
<sequence>MFFHDISLSALCAATLLALSSTLPAGHAVHRHNPRMLQRPDTNIAVLERRAAAGSVDIPAADFSILQSELTAFNTWMNYWLTSAESMQQLNQEVQNHNGFVKAWIASATSGSAAPALPPTVPVSRRTDSGSVEISQAQLDMLQTDTSAFVSWIDASTNSSMANTGAVKSQIQIEFQAYQGWMTAWLAAAAPNGASALAAPSNPAPSVSTVTPGTGSESPSSPVAVSSPAQSPVSTPSSTPSSAPAAPSTAPSIASSAPAAGSAAAAAVVTPASALASNGSFNAKAKDNVAVYYGQSPATNQVTLAKLCSDDSVNIVILAFLSEFFTAGGLPTMDFGPACGGQSPQMEAKGATGMLECGQMATDIATCQSSGKKVLLSLGGATAQTAFTGDDQAKTFASTLWDLFGAGTGLDAGLRPFGNTKIDGFDVDNEDEDQTGYVAFVQALRTLYATDKSKQYYISAAPQCPLPDASIPVGAMVLMDFVWVQFYNNGICNIGQSGFVDSFTAWSKNIAGGPTLFIGAPACEACAGTGYLAPAAVTTAIKSATAANVPNMGGVMLWDGSEGMTNTAGGQNYNQVVKAALG</sequence>
<dbReference type="InterPro" id="IPR001223">
    <property type="entry name" value="Glyco_hydro18_cat"/>
</dbReference>
<feature type="region of interest" description="Disordered" evidence="10">
    <location>
        <begin position="195"/>
        <end position="254"/>
    </location>
</feature>
<feature type="domain" description="GH18" evidence="12">
    <location>
        <begin position="287"/>
        <end position="582"/>
    </location>
</feature>
<feature type="chain" id="PRO_5034008548" description="chitinase" evidence="11">
    <location>
        <begin position="29"/>
        <end position="582"/>
    </location>
</feature>
<proteinExistence type="inferred from homology"/>
<keyword evidence="14" id="KW-1185">Reference proteome</keyword>
<evidence type="ECO:0000256" key="11">
    <source>
        <dbReference type="SAM" id="SignalP"/>
    </source>
</evidence>
<dbReference type="PANTHER" id="PTHR45708">
    <property type="entry name" value="ENDOCHITINASE"/>
    <property type="match status" value="1"/>
</dbReference>
<comment type="similarity">
    <text evidence="9">Belongs to the glycosyl hydrolase 18 family.</text>
</comment>
<comment type="catalytic activity">
    <reaction evidence="1">
        <text>Random endo-hydrolysis of N-acetyl-beta-D-glucosaminide (1-&gt;4)-beta-linkages in chitin and chitodextrins.</text>
        <dbReference type="EC" id="3.2.1.14"/>
    </reaction>
</comment>
<dbReference type="GO" id="GO:0008843">
    <property type="term" value="F:endochitinase activity"/>
    <property type="evidence" value="ECO:0007669"/>
    <property type="project" value="UniProtKB-EC"/>
</dbReference>
<dbReference type="PANTHER" id="PTHR45708:SF49">
    <property type="entry name" value="ENDOCHITINASE"/>
    <property type="match status" value="1"/>
</dbReference>
<name>A0A8H3FTE9_9LECA</name>
<evidence type="ECO:0000313" key="13">
    <source>
        <dbReference type="EMBL" id="CAF9929670.1"/>
    </source>
</evidence>
<dbReference type="InterPro" id="IPR050542">
    <property type="entry name" value="Glycosyl_Hydrlase18_Chitinase"/>
</dbReference>
<evidence type="ECO:0000256" key="5">
    <source>
        <dbReference type="ARBA" id="ARBA00023277"/>
    </source>
</evidence>
<comment type="caution">
    <text evidence="13">The sequence shown here is derived from an EMBL/GenBank/DDBJ whole genome shotgun (WGS) entry which is preliminary data.</text>
</comment>
<evidence type="ECO:0000259" key="12">
    <source>
        <dbReference type="PROSITE" id="PS51910"/>
    </source>
</evidence>
<gene>
    <name evidence="13" type="ORF">IMSHALPRED_007974</name>
</gene>
<evidence type="ECO:0000256" key="10">
    <source>
        <dbReference type="SAM" id="MobiDB-lite"/>
    </source>
</evidence>
<evidence type="ECO:0000256" key="3">
    <source>
        <dbReference type="ARBA" id="ARBA00022801"/>
    </source>
</evidence>
<dbReference type="SUPFAM" id="SSF51445">
    <property type="entry name" value="(Trans)glycosidases"/>
    <property type="match status" value="1"/>
</dbReference>
<keyword evidence="5" id="KW-0119">Carbohydrate metabolism</keyword>
<protein>
    <recommendedName>
        <fullName evidence="2">chitinase</fullName>
        <ecNumber evidence="2">3.2.1.14</ecNumber>
    </recommendedName>
</protein>
<evidence type="ECO:0000256" key="8">
    <source>
        <dbReference type="RuleBase" id="RU000489"/>
    </source>
</evidence>
<dbReference type="GO" id="GO:0006032">
    <property type="term" value="P:chitin catabolic process"/>
    <property type="evidence" value="ECO:0007669"/>
    <property type="project" value="UniProtKB-KW"/>
</dbReference>
<dbReference type="GO" id="GO:0005576">
    <property type="term" value="C:extracellular region"/>
    <property type="evidence" value="ECO:0007669"/>
    <property type="project" value="TreeGrafter"/>
</dbReference>
<evidence type="ECO:0000256" key="2">
    <source>
        <dbReference type="ARBA" id="ARBA00012729"/>
    </source>
</evidence>
<dbReference type="PROSITE" id="PS51910">
    <property type="entry name" value="GH18_2"/>
    <property type="match status" value="1"/>
</dbReference>
<dbReference type="InterPro" id="IPR017853">
    <property type="entry name" value="GH"/>
</dbReference>
<dbReference type="EC" id="3.2.1.14" evidence="2"/>
<dbReference type="AlphaFoldDB" id="A0A8H3FTE9"/>
<feature type="signal peptide" evidence="11">
    <location>
        <begin position="1"/>
        <end position="28"/>
    </location>
</feature>
<dbReference type="GO" id="GO:0000272">
    <property type="term" value="P:polysaccharide catabolic process"/>
    <property type="evidence" value="ECO:0007669"/>
    <property type="project" value="UniProtKB-KW"/>
</dbReference>
<evidence type="ECO:0000313" key="14">
    <source>
        <dbReference type="Proteomes" id="UP000664534"/>
    </source>
</evidence>
<evidence type="ECO:0000256" key="4">
    <source>
        <dbReference type="ARBA" id="ARBA00023024"/>
    </source>
</evidence>
<evidence type="ECO:0000256" key="9">
    <source>
        <dbReference type="RuleBase" id="RU004453"/>
    </source>
</evidence>
<keyword evidence="6 8" id="KW-0326">Glycosidase</keyword>
<dbReference type="PROSITE" id="PS01095">
    <property type="entry name" value="GH18_1"/>
    <property type="match status" value="1"/>
</dbReference>
<dbReference type="InterPro" id="IPR001579">
    <property type="entry name" value="Glyco_hydro_18_chit_AS"/>
</dbReference>
<evidence type="ECO:0000256" key="1">
    <source>
        <dbReference type="ARBA" id="ARBA00000822"/>
    </source>
</evidence>
<dbReference type="Proteomes" id="UP000664534">
    <property type="component" value="Unassembled WGS sequence"/>
</dbReference>
<dbReference type="Gene3D" id="3.20.20.80">
    <property type="entry name" value="Glycosidases"/>
    <property type="match status" value="1"/>
</dbReference>
<dbReference type="Pfam" id="PF00704">
    <property type="entry name" value="Glyco_hydro_18"/>
    <property type="match status" value="1"/>
</dbReference>
<keyword evidence="7" id="KW-0624">Polysaccharide degradation</keyword>
<reference evidence="13" key="1">
    <citation type="submission" date="2021-03" db="EMBL/GenBank/DDBJ databases">
        <authorList>
            <person name="Tagirdzhanova G."/>
        </authorList>
    </citation>
    <scope>NUCLEOTIDE SEQUENCE</scope>
</reference>
<accession>A0A8H3FTE9</accession>
<organism evidence="13 14">
    <name type="scientific">Imshaugia aleurites</name>
    <dbReference type="NCBI Taxonomy" id="172621"/>
    <lineage>
        <taxon>Eukaryota</taxon>
        <taxon>Fungi</taxon>
        <taxon>Dikarya</taxon>
        <taxon>Ascomycota</taxon>
        <taxon>Pezizomycotina</taxon>
        <taxon>Lecanoromycetes</taxon>
        <taxon>OSLEUM clade</taxon>
        <taxon>Lecanoromycetidae</taxon>
        <taxon>Lecanorales</taxon>
        <taxon>Lecanorineae</taxon>
        <taxon>Parmeliaceae</taxon>
        <taxon>Imshaugia</taxon>
    </lineage>
</organism>
<keyword evidence="11" id="KW-0732">Signal</keyword>